<dbReference type="InterPro" id="IPR000719">
    <property type="entry name" value="Prot_kinase_dom"/>
</dbReference>
<dbReference type="AlphaFoldDB" id="A0A1K2HIR9"/>
<dbReference type="SMART" id="SM00369">
    <property type="entry name" value="LRR_TYP"/>
    <property type="match status" value="7"/>
</dbReference>
<dbReference type="SMART" id="SM00364">
    <property type="entry name" value="LRR_BAC"/>
    <property type="match status" value="4"/>
</dbReference>
<evidence type="ECO:0000256" key="2">
    <source>
        <dbReference type="ARBA" id="ARBA00022737"/>
    </source>
</evidence>
<dbReference type="OrthoDB" id="8532199at2"/>
<dbReference type="PROSITE" id="PS50011">
    <property type="entry name" value="PROTEIN_KINASE_DOM"/>
    <property type="match status" value="1"/>
</dbReference>
<evidence type="ECO:0000313" key="6">
    <source>
        <dbReference type="Proteomes" id="UP000186513"/>
    </source>
</evidence>
<dbReference type="InterPro" id="IPR050216">
    <property type="entry name" value="LRR_domain-containing"/>
</dbReference>
<dbReference type="InterPro" id="IPR001245">
    <property type="entry name" value="Ser-Thr/Tyr_kinase_cat_dom"/>
</dbReference>
<proteinExistence type="predicted"/>
<dbReference type="PANTHER" id="PTHR48051">
    <property type="match status" value="1"/>
</dbReference>
<evidence type="ECO:0000259" key="4">
    <source>
        <dbReference type="PROSITE" id="PS50011"/>
    </source>
</evidence>
<keyword evidence="6" id="KW-1185">Reference proteome</keyword>
<dbReference type="GO" id="GO:0005737">
    <property type="term" value="C:cytoplasm"/>
    <property type="evidence" value="ECO:0007669"/>
    <property type="project" value="TreeGrafter"/>
</dbReference>
<keyword evidence="2" id="KW-0677">Repeat</keyword>
<dbReference type="PROSITE" id="PS51450">
    <property type="entry name" value="LRR"/>
    <property type="match status" value="1"/>
</dbReference>
<dbReference type="Pfam" id="PF07714">
    <property type="entry name" value="PK_Tyr_Ser-Thr"/>
    <property type="match status" value="1"/>
</dbReference>
<dbReference type="SUPFAM" id="SSF52058">
    <property type="entry name" value="L domain-like"/>
    <property type="match status" value="1"/>
</dbReference>
<feature type="binding site" evidence="3">
    <location>
        <position position="233"/>
    </location>
    <ligand>
        <name>ATP</name>
        <dbReference type="ChEBI" id="CHEBI:30616"/>
    </ligand>
</feature>
<dbReference type="Proteomes" id="UP000186513">
    <property type="component" value="Unassembled WGS sequence"/>
</dbReference>
<dbReference type="PANTHER" id="PTHR48051:SF1">
    <property type="entry name" value="RAS SUPPRESSOR PROTEIN 1"/>
    <property type="match status" value="1"/>
</dbReference>
<dbReference type="InterPro" id="IPR032675">
    <property type="entry name" value="LRR_dom_sf"/>
</dbReference>
<organism evidence="5 6">
    <name type="scientific">Chitinimonas taiwanensis DSM 18899</name>
    <dbReference type="NCBI Taxonomy" id="1121279"/>
    <lineage>
        <taxon>Bacteria</taxon>
        <taxon>Pseudomonadati</taxon>
        <taxon>Pseudomonadota</taxon>
        <taxon>Betaproteobacteria</taxon>
        <taxon>Neisseriales</taxon>
        <taxon>Chitinibacteraceae</taxon>
        <taxon>Chitinimonas</taxon>
    </lineage>
</organism>
<sequence>MHTLAQLRAGQLAGLRRLDLAEGLREFPPEIFQLADTLEVLNLSGNQLSHLPDTLPQLHKLRILFLSDNQFEQLPAVLGRCPNLTMLGLKANRIHHIAPGALAPSLRWLILTDNRLAALPAEIGQCRDLQKLMLAGNALRSLPAELAQCQRLELLRIAANQFNALPDWLFTLPQLRWLAIAGNPCCPDLLSSQPSVPWAALQLHEQLGEGASGQIFRADWRQPDGTNRTVALKLFKGALTSDGLPQSELAACLQAGRQANLPEVLGELHGHPDGRHGLLMALIPSDFRNLAGPPSLASCSRDCYPAELSLSAAQLRRIAQGVAAAMQQLHARGLSHGDLYAHNLLWRGDGEALLSDFGAASPLAALPPEQALAMQRLEASAFGCLLAELLAHCHEADELIALDALAGACQQPEPQLRPSFAAITAALAQPVTR</sequence>
<dbReference type="GO" id="GO:0004674">
    <property type="term" value="F:protein serine/threonine kinase activity"/>
    <property type="evidence" value="ECO:0007669"/>
    <property type="project" value="UniProtKB-KW"/>
</dbReference>
<keyword evidence="5" id="KW-0808">Transferase</keyword>
<reference evidence="5 6" key="1">
    <citation type="submission" date="2016-11" db="EMBL/GenBank/DDBJ databases">
        <authorList>
            <person name="Jaros S."/>
            <person name="Januszkiewicz K."/>
            <person name="Wedrychowicz H."/>
        </authorList>
    </citation>
    <scope>NUCLEOTIDE SEQUENCE [LARGE SCALE GENOMIC DNA]</scope>
    <source>
        <strain evidence="5 6">DSM 18899</strain>
    </source>
</reference>
<dbReference type="GO" id="GO:0005524">
    <property type="term" value="F:ATP binding"/>
    <property type="evidence" value="ECO:0007669"/>
    <property type="project" value="UniProtKB-UniRule"/>
</dbReference>
<evidence type="ECO:0000313" key="5">
    <source>
        <dbReference type="EMBL" id="SFZ76619.1"/>
    </source>
</evidence>
<evidence type="ECO:0000256" key="1">
    <source>
        <dbReference type="ARBA" id="ARBA00022614"/>
    </source>
</evidence>
<keyword evidence="1" id="KW-0433">Leucine-rich repeat</keyword>
<keyword evidence="3" id="KW-0547">Nucleotide-binding</keyword>
<dbReference type="Gene3D" id="3.80.10.10">
    <property type="entry name" value="Ribonuclease Inhibitor"/>
    <property type="match status" value="2"/>
</dbReference>
<name>A0A1K2HIR9_9NEIS</name>
<evidence type="ECO:0000256" key="3">
    <source>
        <dbReference type="PROSITE-ProRule" id="PRU10141"/>
    </source>
</evidence>
<accession>A0A1K2HIR9</accession>
<dbReference type="InterPro" id="IPR003591">
    <property type="entry name" value="Leu-rich_rpt_typical-subtyp"/>
</dbReference>
<keyword evidence="5" id="KW-0723">Serine/threonine-protein kinase</keyword>
<dbReference type="PROSITE" id="PS00107">
    <property type="entry name" value="PROTEIN_KINASE_ATP"/>
    <property type="match status" value="1"/>
</dbReference>
<dbReference type="Gene3D" id="3.30.200.20">
    <property type="entry name" value="Phosphorylase Kinase, domain 1"/>
    <property type="match status" value="1"/>
</dbReference>
<feature type="domain" description="Protein kinase" evidence="4">
    <location>
        <begin position="201"/>
        <end position="433"/>
    </location>
</feature>
<keyword evidence="5" id="KW-0418">Kinase</keyword>
<dbReference type="SUPFAM" id="SSF56112">
    <property type="entry name" value="Protein kinase-like (PK-like)"/>
    <property type="match status" value="1"/>
</dbReference>
<dbReference type="STRING" id="1121279.SAMN02745887_02031"/>
<dbReference type="EMBL" id="FPKR01000007">
    <property type="protein sequence ID" value="SFZ76619.1"/>
    <property type="molecule type" value="Genomic_DNA"/>
</dbReference>
<dbReference type="Gene3D" id="1.10.510.10">
    <property type="entry name" value="Transferase(Phosphotransferase) domain 1"/>
    <property type="match status" value="1"/>
</dbReference>
<gene>
    <name evidence="5" type="ORF">SAMN02745887_02031</name>
</gene>
<dbReference type="RefSeq" id="WP_072428537.1">
    <property type="nucleotide sequence ID" value="NZ_FPKR01000007.1"/>
</dbReference>
<protein>
    <submittedName>
        <fullName evidence="5">Serine/threonine protein kinase</fullName>
    </submittedName>
</protein>
<dbReference type="InterPro" id="IPR017441">
    <property type="entry name" value="Protein_kinase_ATP_BS"/>
</dbReference>
<keyword evidence="3" id="KW-0067">ATP-binding</keyword>
<dbReference type="Pfam" id="PF13855">
    <property type="entry name" value="LRR_8"/>
    <property type="match status" value="2"/>
</dbReference>
<dbReference type="InterPro" id="IPR011009">
    <property type="entry name" value="Kinase-like_dom_sf"/>
</dbReference>
<dbReference type="InterPro" id="IPR001611">
    <property type="entry name" value="Leu-rich_rpt"/>
</dbReference>